<dbReference type="Proteomes" id="UP000011115">
    <property type="component" value="Unassembled WGS sequence"/>
</dbReference>
<accession>M1D887</accession>
<reference evidence="3" key="1">
    <citation type="journal article" date="2011" name="Nature">
        <title>Genome sequence and analysis of the tuber crop potato.</title>
        <authorList>
            <consortium name="The Potato Genome Sequencing Consortium"/>
        </authorList>
    </citation>
    <scope>NUCLEOTIDE SEQUENCE [LARGE SCALE GENOMIC DNA]</scope>
    <source>
        <strain evidence="3">cv. DM1-3 516 R44</strain>
    </source>
</reference>
<evidence type="ECO:0000313" key="2">
    <source>
        <dbReference type="EnsemblPlants" id="PGSC0003DMT400084872"/>
    </source>
</evidence>
<dbReference type="Gramene" id="PGSC0003DMT400084872">
    <property type="protein sequence ID" value="PGSC0003DMT400084872"/>
    <property type="gene ID" value="PGSC0003DMG400034443"/>
</dbReference>
<dbReference type="AlphaFoldDB" id="M1D887"/>
<dbReference type="PaxDb" id="4113-PGSC0003DMT400084872"/>
<sequence length="113" mass="12248">MPITRRSKSTGKRVDVAAQEGTSQPPPSQAVQGKEEGHKSQKQGILRGLDPWGSLHHPKVSLGLGSLTDRLGHHLPTLQLVPHLSFKSLGAISLGKEVKAKVYEQRGTKNMEV</sequence>
<organism evidence="2 3">
    <name type="scientific">Solanum tuberosum</name>
    <name type="common">Potato</name>
    <dbReference type="NCBI Taxonomy" id="4113"/>
    <lineage>
        <taxon>Eukaryota</taxon>
        <taxon>Viridiplantae</taxon>
        <taxon>Streptophyta</taxon>
        <taxon>Embryophyta</taxon>
        <taxon>Tracheophyta</taxon>
        <taxon>Spermatophyta</taxon>
        <taxon>Magnoliopsida</taxon>
        <taxon>eudicotyledons</taxon>
        <taxon>Gunneridae</taxon>
        <taxon>Pentapetalae</taxon>
        <taxon>asterids</taxon>
        <taxon>lamiids</taxon>
        <taxon>Solanales</taxon>
        <taxon>Solanaceae</taxon>
        <taxon>Solanoideae</taxon>
        <taxon>Solaneae</taxon>
        <taxon>Solanum</taxon>
    </lineage>
</organism>
<feature type="compositionally biased region" description="Basic residues" evidence="1">
    <location>
        <begin position="1"/>
        <end position="11"/>
    </location>
</feature>
<name>M1D887_SOLTU</name>
<evidence type="ECO:0000256" key="1">
    <source>
        <dbReference type="SAM" id="MobiDB-lite"/>
    </source>
</evidence>
<dbReference type="HOGENOM" id="CLU_2137910_0_0_1"/>
<keyword evidence="3" id="KW-1185">Reference proteome</keyword>
<evidence type="ECO:0000313" key="3">
    <source>
        <dbReference type="Proteomes" id="UP000011115"/>
    </source>
</evidence>
<dbReference type="EnsemblPlants" id="PGSC0003DMT400084872">
    <property type="protein sequence ID" value="PGSC0003DMT400084872"/>
    <property type="gene ID" value="PGSC0003DMG400034443"/>
</dbReference>
<proteinExistence type="predicted"/>
<feature type="region of interest" description="Disordered" evidence="1">
    <location>
        <begin position="1"/>
        <end position="52"/>
    </location>
</feature>
<dbReference type="InParanoid" id="M1D887"/>
<protein>
    <submittedName>
        <fullName evidence="2">Uncharacterized protein</fullName>
    </submittedName>
</protein>
<reference evidence="2" key="2">
    <citation type="submission" date="2015-06" db="UniProtKB">
        <authorList>
            <consortium name="EnsemblPlants"/>
        </authorList>
    </citation>
    <scope>IDENTIFICATION</scope>
    <source>
        <strain evidence="2">DM1-3 516 R44</strain>
    </source>
</reference>